<evidence type="ECO:0000313" key="1">
    <source>
        <dbReference type="EMBL" id="TCP33914.1"/>
    </source>
</evidence>
<organism evidence="1 2">
    <name type="scientific">Rhodothalassium salexigens DSM 2132</name>
    <dbReference type="NCBI Taxonomy" id="1188247"/>
    <lineage>
        <taxon>Bacteria</taxon>
        <taxon>Pseudomonadati</taxon>
        <taxon>Pseudomonadota</taxon>
        <taxon>Alphaproteobacteria</taxon>
        <taxon>Rhodothalassiales</taxon>
        <taxon>Rhodothalassiaceae</taxon>
        <taxon>Rhodothalassium</taxon>
    </lineage>
</organism>
<gene>
    <name evidence="1" type="ORF">EV659_10672</name>
</gene>
<comment type="caution">
    <text evidence="1">The sequence shown here is derived from an EMBL/GenBank/DDBJ whole genome shotgun (WGS) entry which is preliminary data.</text>
</comment>
<reference evidence="1 2" key="1">
    <citation type="submission" date="2019-03" db="EMBL/GenBank/DDBJ databases">
        <title>Genomic Encyclopedia of Type Strains, Phase IV (KMG-IV): sequencing the most valuable type-strain genomes for metagenomic binning, comparative biology and taxonomic classification.</title>
        <authorList>
            <person name="Goeker M."/>
        </authorList>
    </citation>
    <scope>NUCLEOTIDE SEQUENCE [LARGE SCALE GENOMIC DNA]</scope>
    <source>
        <strain evidence="1 2">DSM 2132</strain>
    </source>
</reference>
<dbReference type="EMBL" id="SLXO01000006">
    <property type="protein sequence ID" value="TCP33914.1"/>
    <property type="molecule type" value="Genomic_DNA"/>
</dbReference>
<dbReference type="AlphaFoldDB" id="A0A4R2PH06"/>
<dbReference type="OrthoDB" id="9806540at2"/>
<keyword evidence="2" id="KW-1185">Reference proteome</keyword>
<accession>A0A4R2PH06</accession>
<dbReference type="InterPro" id="IPR052022">
    <property type="entry name" value="26kDa_periplasmic_antigen"/>
</dbReference>
<proteinExistence type="predicted"/>
<dbReference type="GO" id="GO:0006974">
    <property type="term" value="P:DNA damage response"/>
    <property type="evidence" value="ECO:0007669"/>
    <property type="project" value="TreeGrafter"/>
</dbReference>
<dbReference type="Proteomes" id="UP000295399">
    <property type="component" value="Unassembled WGS sequence"/>
</dbReference>
<dbReference type="PANTHER" id="PTHR34387">
    <property type="entry name" value="SLR1258 PROTEIN"/>
    <property type="match status" value="1"/>
</dbReference>
<dbReference type="RefSeq" id="WP_132708580.1">
    <property type="nucleotide sequence ID" value="NZ_JACIGF010000006.1"/>
</dbReference>
<sequence>MGNGNGLGIALAGMLLAAGLTAAGGLIGKGFVEARMADRYVTVKGLAEREVQADLAVWPLGVTAAGDDLAAVQASVEADLDKVAAFLTDQGIRPASIERRRPNVTDMEAREYGNTGQAPRNRYIVRQQIVVRGDQVDLVQKLSGDLGSLVRQGVVLSDNQGPFFTFTRLNEIKPEMIAEATRAARAGAEQFAADSNATVGGIRQARQGLFSIQARDGAESYDQRLEPVKKVRVVSTIEFYLTD</sequence>
<evidence type="ECO:0008006" key="3">
    <source>
        <dbReference type="Google" id="ProtNLM"/>
    </source>
</evidence>
<dbReference type="Gene3D" id="3.30.70.2970">
    <property type="entry name" value="Protein of unknown function (DUF541), domain 2"/>
    <property type="match status" value="1"/>
</dbReference>
<dbReference type="PIRSF" id="PIRSF029033">
    <property type="entry name" value="UCP029033"/>
    <property type="match status" value="1"/>
</dbReference>
<dbReference type="Pfam" id="PF04402">
    <property type="entry name" value="SIMPL"/>
    <property type="match status" value="1"/>
</dbReference>
<protein>
    <recommendedName>
        <fullName evidence="3">SIMPL domain-containing protein</fullName>
    </recommendedName>
</protein>
<name>A0A4R2PH06_RHOSA</name>
<dbReference type="InterPro" id="IPR016907">
    <property type="entry name" value="UCP029033"/>
</dbReference>
<evidence type="ECO:0000313" key="2">
    <source>
        <dbReference type="Proteomes" id="UP000295399"/>
    </source>
</evidence>
<dbReference type="PANTHER" id="PTHR34387:SF2">
    <property type="entry name" value="SLR1258 PROTEIN"/>
    <property type="match status" value="1"/>
</dbReference>
<dbReference type="InParanoid" id="A0A4R2PH06"/>
<dbReference type="InterPro" id="IPR007497">
    <property type="entry name" value="SIMPL/DUF541"/>
</dbReference>